<feature type="domain" description="YjiS-like" evidence="2">
    <location>
        <begin position="32"/>
        <end position="65"/>
    </location>
</feature>
<feature type="transmembrane region" description="Helical" evidence="1">
    <location>
        <begin position="20"/>
        <end position="37"/>
    </location>
</feature>
<dbReference type="AlphaFoldDB" id="A0A178YBU3"/>
<evidence type="ECO:0000313" key="3">
    <source>
        <dbReference type="EMBL" id="OAP44914.1"/>
    </source>
</evidence>
<dbReference type="Pfam" id="PF06568">
    <property type="entry name" value="YjiS-like"/>
    <property type="match status" value="1"/>
</dbReference>
<reference evidence="3 4" key="1">
    <citation type="submission" date="2015-11" db="EMBL/GenBank/DDBJ databases">
        <title>Ensifer anhuiense sp. nov., an effective nitrogen fixation bacterium with Glycine soja.</title>
        <authorList>
            <person name="Yan H."/>
            <person name="Chen W."/>
        </authorList>
    </citation>
    <scope>NUCLEOTIDE SEQUENCE [LARGE SCALE GENOMIC DNA]</scope>
    <source>
        <strain evidence="3 4">LMG 7837</strain>
    </source>
</reference>
<comment type="caution">
    <text evidence="3">The sequence shown here is derived from an EMBL/GenBank/DDBJ whole genome shotgun (WGS) entry which is preliminary data.</text>
</comment>
<sequence>MRTTPHALDLDPVACKPSLASRTAGVVGVLTAVWHLYRNRSQIARLQDLDDRQLLDMGLKREDLHEALTSAFFDNPGSYLTRASRNRATLFYRGVRHD</sequence>
<keyword evidence="1" id="KW-1133">Transmembrane helix</keyword>
<dbReference type="RefSeq" id="WP_066875189.1">
    <property type="nucleotide sequence ID" value="NZ_LNQB01000073.1"/>
</dbReference>
<dbReference type="EMBL" id="LNQB01000073">
    <property type="protein sequence ID" value="OAP44914.1"/>
    <property type="molecule type" value="Genomic_DNA"/>
</dbReference>
<dbReference type="OrthoDB" id="8420502at2"/>
<evidence type="ECO:0000256" key="1">
    <source>
        <dbReference type="SAM" id="Phobius"/>
    </source>
</evidence>
<protein>
    <recommendedName>
        <fullName evidence="2">YjiS-like domain-containing protein</fullName>
    </recommendedName>
</protein>
<dbReference type="InterPro" id="IPR009506">
    <property type="entry name" value="YjiS-like"/>
</dbReference>
<name>A0A178YBU3_SINSA</name>
<organism evidence="3 4">
    <name type="scientific">Sinorhizobium saheli</name>
    <dbReference type="NCBI Taxonomy" id="36856"/>
    <lineage>
        <taxon>Bacteria</taxon>
        <taxon>Pseudomonadati</taxon>
        <taxon>Pseudomonadota</taxon>
        <taxon>Alphaproteobacteria</taxon>
        <taxon>Hyphomicrobiales</taxon>
        <taxon>Rhizobiaceae</taxon>
        <taxon>Sinorhizobium/Ensifer group</taxon>
        <taxon>Sinorhizobium</taxon>
    </lineage>
</organism>
<keyword evidence="1" id="KW-0472">Membrane</keyword>
<evidence type="ECO:0000313" key="4">
    <source>
        <dbReference type="Proteomes" id="UP000078507"/>
    </source>
</evidence>
<dbReference type="Proteomes" id="UP000078507">
    <property type="component" value="Unassembled WGS sequence"/>
</dbReference>
<gene>
    <name evidence="3" type="ORF">ATB98_18905</name>
</gene>
<accession>A0A178YBU3</accession>
<keyword evidence="4" id="KW-1185">Reference proteome</keyword>
<proteinExistence type="predicted"/>
<keyword evidence="1" id="KW-0812">Transmembrane</keyword>
<evidence type="ECO:0000259" key="2">
    <source>
        <dbReference type="Pfam" id="PF06568"/>
    </source>
</evidence>